<feature type="binding site" evidence="5">
    <location>
        <begin position="260"/>
        <end position="262"/>
    </location>
    <ligand>
        <name>Mo-molybdopterin</name>
        <dbReference type="ChEBI" id="CHEBI:71302"/>
    </ligand>
</feature>
<organism evidence="8 9">
    <name type="scientific">Cystobacter fuscus (strain ATCC 25194 / DSM 2262 / NBRC 100088 / M29)</name>
    <dbReference type="NCBI Taxonomy" id="1242864"/>
    <lineage>
        <taxon>Bacteria</taxon>
        <taxon>Pseudomonadati</taxon>
        <taxon>Myxococcota</taxon>
        <taxon>Myxococcia</taxon>
        <taxon>Myxococcales</taxon>
        <taxon>Cystobacterineae</taxon>
        <taxon>Archangiaceae</taxon>
        <taxon>Cystobacter</taxon>
    </lineage>
</organism>
<dbReference type="EMBL" id="ANAH02000001">
    <property type="protein sequence ID" value="EPX65221.1"/>
    <property type="molecule type" value="Genomic_DNA"/>
</dbReference>
<dbReference type="Gene3D" id="3.90.420.10">
    <property type="entry name" value="Oxidoreductase, molybdopterin-binding domain"/>
    <property type="match status" value="1"/>
</dbReference>
<dbReference type="SUPFAM" id="SSF56524">
    <property type="entry name" value="Oxidoreductase molybdopterin-binding domain"/>
    <property type="match status" value="1"/>
</dbReference>
<evidence type="ECO:0000313" key="8">
    <source>
        <dbReference type="EMBL" id="EPX65221.1"/>
    </source>
</evidence>
<keyword evidence="4 5" id="KW-0560">Oxidoreductase</keyword>
<comment type="caution">
    <text evidence="8">The sequence shown here is derived from an EMBL/GenBank/DDBJ whole genome shotgun (WGS) entry which is preliminary data.</text>
</comment>
<evidence type="ECO:0000256" key="6">
    <source>
        <dbReference type="SAM" id="MobiDB-lite"/>
    </source>
</evidence>
<gene>
    <name evidence="5" type="primary">msrP</name>
    <name evidence="8" type="ORF">D187_000646</name>
</gene>
<feature type="domain" description="Oxidoreductase molybdopterin-binding" evidence="7">
    <location>
        <begin position="122"/>
        <end position="278"/>
    </location>
</feature>
<comment type="catalytic activity">
    <reaction evidence="5">
        <text>L-methionyl-[protein] + a quinone + H2O = L-methionyl-(R)-S-oxide-[protein] + a quinol</text>
        <dbReference type="Rhea" id="RHEA:51296"/>
        <dbReference type="Rhea" id="RHEA-COMP:12313"/>
        <dbReference type="Rhea" id="RHEA-COMP:12314"/>
        <dbReference type="ChEBI" id="CHEBI:15377"/>
        <dbReference type="ChEBI" id="CHEBI:16044"/>
        <dbReference type="ChEBI" id="CHEBI:24646"/>
        <dbReference type="ChEBI" id="CHEBI:45764"/>
        <dbReference type="ChEBI" id="CHEBI:132124"/>
    </reaction>
</comment>
<evidence type="ECO:0000313" key="9">
    <source>
        <dbReference type="Proteomes" id="UP000011682"/>
    </source>
</evidence>
<evidence type="ECO:0000256" key="3">
    <source>
        <dbReference type="ARBA" id="ARBA00022729"/>
    </source>
</evidence>
<keyword evidence="3 5" id="KW-0732">Signal</keyword>
<dbReference type="PANTHER" id="PTHR43032:SF3">
    <property type="entry name" value="PROTEIN-METHIONINE-SULFOXIDE REDUCTASE CATALYTIC SUBUNIT MSRP"/>
    <property type="match status" value="1"/>
</dbReference>
<feature type="compositionally biased region" description="Gly residues" evidence="6">
    <location>
        <begin position="56"/>
        <end position="67"/>
    </location>
</feature>
<comment type="similarity">
    <text evidence="5">Belongs to the MsrP family.</text>
</comment>
<protein>
    <recommendedName>
        <fullName evidence="5">Protein-methionine-sulfoxide reductase catalytic subunit MsrP</fullName>
        <ecNumber evidence="5">1.8.5.-</ecNumber>
    </recommendedName>
</protein>
<feature type="binding site" evidence="5">
    <location>
        <position position="249"/>
    </location>
    <ligand>
        <name>Mo-molybdopterin</name>
        <dbReference type="ChEBI" id="CHEBI:71302"/>
    </ligand>
</feature>
<keyword evidence="9" id="KW-1185">Reference proteome</keyword>
<dbReference type="InterPro" id="IPR036374">
    <property type="entry name" value="OxRdtase_Mopterin-bd_sf"/>
</dbReference>
<sequence length="340" mass="37912">MEGTMRHLPPEPLGSEITSESLYLRRREFIKGAALFTGTAAAVGTGLQLLSRRPTGSGGGGGGGGLEGSTPTVAGEVPKPKRPRGPYDTDETPTPYEDATTYNNFFEFGAAKGDPAENAHTLKPRPWTIVIDGEVAKPQRVDLDTMQAWFPLEDRVYRMRCVEAWSMVIPWLGFPLAGLLRRVEPTSKAKYVAFTTLKDPTQMPGQRTDTLEWPYVEGLRLDEALHPLTMLAVGMYGKVLPNQNGAPLRLVVPWKYGFKGIKSIVRISLTEKEPPTTWNLANEREYGFFANVNPQVAHPRWSQATERRIGELRRRPTLPFNGYAEQVASLYTGMDLRKYF</sequence>
<keyword evidence="1 5" id="KW-0500">Molybdenum</keyword>
<comment type="subunit">
    <text evidence="5">Heterodimer of a catalytic subunit (MsrP) and a heme-binding subunit (MsrQ).</text>
</comment>
<comment type="caution">
    <text evidence="5">Lacks conserved residue(s) required for the propagation of feature annotation.</text>
</comment>
<comment type="cofactor">
    <cofactor evidence="5">
        <name>Mo-molybdopterin</name>
        <dbReference type="ChEBI" id="CHEBI:71302"/>
    </cofactor>
    <text evidence="5">Binds 1 Mo-molybdopterin (Mo-MPT) cofactor per subunit.</text>
</comment>
<name>S9PQB2_CYSF2</name>
<dbReference type="NCBIfam" id="NF003767">
    <property type="entry name" value="PRK05363.1"/>
    <property type="match status" value="1"/>
</dbReference>
<feature type="binding site" evidence="5">
    <location>
        <position position="103"/>
    </location>
    <ligand>
        <name>Mo-molybdopterin</name>
        <dbReference type="ChEBI" id="CHEBI:71302"/>
    </ligand>
</feature>
<feature type="binding site" evidence="5">
    <location>
        <position position="244"/>
    </location>
    <ligand>
        <name>Mo-molybdopterin</name>
        <dbReference type="ChEBI" id="CHEBI:71302"/>
    </ligand>
</feature>
<evidence type="ECO:0000256" key="1">
    <source>
        <dbReference type="ARBA" id="ARBA00022505"/>
    </source>
</evidence>
<reference evidence="8" key="1">
    <citation type="submission" date="2013-05" db="EMBL/GenBank/DDBJ databases">
        <title>Genome assembly of Cystobacter fuscus DSM 2262.</title>
        <authorList>
            <person name="Sharma G."/>
            <person name="Khatri I."/>
            <person name="Kaur C."/>
            <person name="Mayilraj S."/>
            <person name="Subramanian S."/>
        </authorList>
    </citation>
    <scope>NUCLEOTIDE SEQUENCE [LARGE SCALE GENOMIC DNA]</scope>
    <source>
        <strain evidence="8">DSM 2262</strain>
    </source>
</reference>
<dbReference type="InterPro" id="IPR000572">
    <property type="entry name" value="OxRdtase_Mopterin-bd_dom"/>
</dbReference>
<dbReference type="GO" id="GO:0030091">
    <property type="term" value="P:protein repair"/>
    <property type="evidence" value="ECO:0007669"/>
    <property type="project" value="UniProtKB-UniRule"/>
</dbReference>
<dbReference type="Proteomes" id="UP000011682">
    <property type="component" value="Unassembled WGS sequence"/>
</dbReference>
<dbReference type="GO" id="GO:0016672">
    <property type="term" value="F:oxidoreductase activity, acting on a sulfur group of donors, quinone or similar compound as acceptor"/>
    <property type="evidence" value="ECO:0007669"/>
    <property type="project" value="UniProtKB-UniRule"/>
</dbReference>
<dbReference type="EC" id="1.8.5.-" evidence="5"/>
<dbReference type="eggNOG" id="COG2041">
    <property type="taxonomic scope" value="Bacteria"/>
</dbReference>
<proteinExistence type="inferred from homology"/>
<evidence type="ECO:0000256" key="4">
    <source>
        <dbReference type="ARBA" id="ARBA00023002"/>
    </source>
</evidence>
<dbReference type="PANTHER" id="PTHR43032">
    <property type="entry name" value="PROTEIN-METHIONINE-SULFOXIDE REDUCTASE"/>
    <property type="match status" value="1"/>
</dbReference>
<dbReference type="GO" id="GO:0043546">
    <property type="term" value="F:molybdopterin cofactor binding"/>
    <property type="evidence" value="ECO:0007669"/>
    <property type="project" value="UniProtKB-UniRule"/>
</dbReference>
<evidence type="ECO:0000259" key="7">
    <source>
        <dbReference type="Pfam" id="PF00174"/>
    </source>
</evidence>
<dbReference type="GO" id="GO:0046872">
    <property type="term" value="F:metal ion binding"/>
    <property type="evidence" value="ECO:0007669"/>
    <property type="project" value="UniProtKB-KW"/>
</dbReference>
<comment type="catalytic activity">
    <reaction evidence="5">
        <text>L-methionyl-[protein] + a quinone + H2O = L-methionyl-(S)-S-oxide-[protein] + a quinol</text>
        <dbReference type="Rhea" id="RHEA:51292"/>
        <dbReference type="Rhea" id="RHEA-COMP:12313"/>
        <dbReference type="Rhea" id="RHEA-COMP:12315"/>
        <dbReference type="ChEBI" id="CHEBI:15377"/>
        <dbReference type="ChEBI" id="CHEBI:16044"/>
        <dbReference type="ChEBI" id="CHEBI:24646"/>
        <dbReference type="ChEBI" id="CHEBI:44120"/>
        <dbReference type="ChEBI" id="CHEBI:132124"/>
    </reaction>
</comment>
<dbReference type="AlphaFoldDB" id="S9PQB2"/>
<evidence type="ECO:0000256" key="2">
    <source>
        <dbReference type="ARBA" id="ARBA00022723"/>
    </source>
</evidence>
<dbReference type="InterPro" id="IPR022867">
    <property type="entry name" value="MsrP"/>
</dbReference>
<accession>S9PQB2</accession>
<feature type="region of interest" description="Disordered" evidence="6">
    <location>
        <begin position="52"/>
        <end position="95"/>
    </location>
</feature>
<dbReference type="Pfam" id="PF00174">
    <property type="entry name" value="Oxidored_molyb"/>
    <property type="match status" value="1"/>
</dbReference>
<feature type="binding site" evidence="5">
    <location>
        <position position="161"/>
    </location>
    <ligand>
        <name>Mo-molybdopterin</name>
        <dbReference type="ChEBI" id="CHEBI:71302"/>
    </ligand>
    <ligandPart>
        <name>Mo</name>
        <dbReference type="ChEBI" id="CHEBI:28685"/>
    </ligandPart>
</feature>
<comment type="function">
    <text evidence="5">Part of the MsrPQ system that repairs oxidized cell envelope proteins containing methionine sulfoxide residues (Met-O), using respiratory chain electrons. Thus protects these proteins from oxidative-stress damage caused by reactive species of oxygen and chlorine. MsrPQ is essential for the maintenance of envelope integrity under bleach stress, rescuing a wide series of structurally unrelated cell envelope proteins from methionine oxidation. The catalytic subunit MsrP is non-stereospecific, being able to reduce both (R-) and (S-) diastereoisomers of methionine sulfoxide.</text>
</comment>
<feature type="binding site" evidence="5">
    <location>
        <position position="196"/>
    </location>
    <ligand>
        <name>Mo-molybdopterin</name>
        <dbReference type="ChEBI" id="CHEBI:71302"/>
    </ligand>
</feature>
<dbReference type="HAMAP" id="MF_01206">
    <property type="entry name" value="MsrP"/>
    <property type="match status" value="1"/>
</dbReference>
<evidence type="ECO:0000256" key="5">
    <source>
        <dbReference type="HAMAP-Rule" id="MF_01206"/>
    </source>
</evidence>
<keyword evidence="2 5" id="KW-0479">Metal-binding</keyword>